<evidence type="ECO:0000313" key="3">
    <source>
        <dbReference type="EMBL" id="AUB85213.1"/>
    </source>
</evidence>
<dbReference type="CDD" id="cd03801">
    <property type="entry name" value="GT4_PimA-like"/>
    <property type="match status" value="1"/>
</dbReference>
<dbReference type="InterPro" id="IPR050194">
    <property type="entry name" value="Glycosyltransferase_grp1"/>
</dbReference>
<dbReference type="Proteomes" id="UP000232638">
    <property type="component" value="Plasmid pTs417"/>
</dbReference>
<evidence type="ECO:0000259" key="1">
    <source>
        <dbReference type="Pfam" id="PF00534"/>
    </source>
</evidence>
<dbReference type="SUPFAM" id="SSF53756">
    <property type="entry name" value="UDP-Glycosyltransferase/glycogen phosphorylase"/>
    <property type="match status" value="1"/>
</dbReference>
<dbReference type="PANTHER" id="PTHR45947:SF3">
    <property type="entry name" value="SULFOQUINOVOSYL TRANSFERASE SQD2"/>
    <property type="match status" value="1"/>
</dbReference>
<dbReference type="PANTHER" id="PTHR45947">
    <property type="entry name" value="SULFOQUINOVOSYL TRANSFERASE SQD2"/>
    <property type="match status" value="1"/>
</dbReference>
<proteinExistence type="predicted"/>
<keyword evidence="3" id="KW-0614">Plasmid</keyword>
<protein>
    <submittedName>
        <fullName evidence="3">Glycosyl transferase group 1</fullName>
    </submittedName>
</protein>
<dbReference type="OrthoDB" id="4611853at2"/>
<geneLocation type="plasmid" evidence="4">
    <name>pts417</name>
</geneLocation>
<dbReference type="RefSeq" id="WP_100922852.1">
    <property type="nucleotide sequence ID" value="NZ_CP020371.1"/>
</dbReference>
<dbReference type="Gene3D" id="3.40.50.2000">
    <property type="entry name" value="Glycogen Phosphorylase B"/>
    <property type="match status" value="2"/>
</dbReference>
<gene>
    <name evidence="3" type="ORF">THSYN_30330</name>
</gene>
<dbReference type="GO" id="GO:0016758">
    <property type="term" value="F:hexosyltransferase activity"/>
    <property type="evidence" value="ECO:0007669"/>
    <property type="project" value="TreeGrafter"/>
</dbReference>
<dbReference type="InterPro" id="IPR001296">
    <property type="entry name" value="Glyco_trans_1"/>
</dbReference>
<dbReference type="AlphaFoldDB" id="A0A2K8UI04"/>
<dbReference type="KEGG" id="tsy:THSYN_30330"/>
<organism evidence="3 4">
    <name type="scientific">Candidatus Thiodictyon syntrophicum</name>
    <dbReference type="NCBI Taxonomy" id="1166950"/>
    <lineage>
        <taxon>Bacteria</taxon>
        <taxon>Pseudomonadati</taxon>
        <taxon>Pseudomonadota</taxon>
        <taxon>Gammaproteobacteria</taxon>
        <taxon>Chromatiales</taxon>
        <taxon>Chromatiaceae</taxon>
        <taxon>Thiodictyon</taxon>
    </lineage>
</organism>
<feature type="domain" description="Glycosyl transferase family 1" evidence="1">
    <location>
        <begin position="137"/>
        <end position="299"/>
    </location>
</feature>
<evidence type="ECO:0000259" key="2">
    <source>
        <dbReference type="Pfam" id="PF13439"/>
    </source>
</evidence>
<feature type="domain" description="Glycosyltransferase subfamily 4-like N-terminal" evidence="2">
    <location>
        <begin position="58"/>
        <end position="134"/>
    </location>
</feature>
<reference evidence="3 4" key="1">
    <citation type="submission" date="2017-03" db="EMBL/GenBank/DDBJ databases">
        <title>Complete genome sequence of Candidatus 'Thiodictyon syntrophicum' sp. nov. strain Cad16T, a photolithoautotroph purple sulfur bacterium isolated from an alpine meromictic lake.</title>
        <authorList>
            <person name="Luedin S.M."/>
            <person name="Pothier J.F."/>
            <person name="Danza F."/>
            <person name="Storelli N."/>
            <person name="Wittwer M."/>
            <person name="Tonolla M."/>
        </authorList>
    </citation>
    <scope>NUCLEOTIDE SEQUENCE [LARGE SCALE GENOMIC DNA]</scope>
    <source>
        <strain evidence="3 4">Cad16T</strain>
        <plasmid evidence="4">Plasmid pts417</plasmid>
    </source>
</reference>
<dbReference type="Pfam" id="PF00534">
    <property type="entry name" value="Glycos_transf_1"/>
    <property type="match status" value="1"/>
</dbReference>
<accession>A0A2K8UI04</accession>
<sequence>MIAGLAGLGWRVEHRVLDASFPVPTQAALRQTEAVLASIPDAALAVVDGLAFGALPELAQAQGERLRLVALVHHPLAEETGVPPERAAALRQAETRALAQARLVLVTSGFTARLLAAYGVSAGRIRVVEPGTDPAPAALGSPDGQPRLLSVGALVPRKGHDVLLRALAEVADLPWGLDCVGATDRDPAWSGTLPRLRDDLGLRARVRFRGVLARRELNRHYAQADLFVLASRFEGYGMVFAEALARGVPILAARSGAVPETVPPGAGVLVRPDDPAALAAALRGLLTDAGLRRRLAAGSRAAGLRLPTWPQAAAAFAAAFAAACEEVRRG</sequence>
<evidence type="ECO:0000313" key="4">
    <source>
        <dbReference type="Proteomes" id="UP000232638"/>
    </source>
</evidence>
<dbReference type="EMBL" id="CP020371">
    <property type="protein sequence ID" value="AUB85213.1"/>
    <property type="molecule type" value="Genomic_DNA"/>
</dbReference>
<name>A0A2K8UI04_9GAMM</name>
<dbReference type="InterPro" id="IPR028098">
    <property type="entry name" value="Glyco_trans_4-like_N"/>
</dbReference>
<keyword evidence="3" id="KW-0808">Transferase</keyword>
<keyword evidence="4" id="KW-1185">Reference proteome</keyword>
<dbReference type="Pfam" id="PF13439">
    <property type="entry name" value="Glyco_transf_4"/>
    <property type="match status" value="1"/>
</dbReference>